<comment type="caution">
    <text evidence="8">The sequence shown here is derived from an EMBL/GenBank/DDBJ whole genome shotgun (WGS) entry which is preliminary data.</text>
</comment>
<dbReference type="GO" id="GO:0003677">
    <property type="term" value="F:DNA binding"/>
    <property type="evidence" value="ECO:0007669"/>
    <property type="project" value="UniProtKB-KW"/>
</dbReference>
<dbReference type="InterPro" id="IPR053793">
    <property type="entry name" value="PB1-like"/>
</dbReference>
<feature type="compositionally biased region" description="Low complexity" evidence="5">
    <location>
        <begin position="825"/>
        <end position="838"/>
    </location>
</feature>
<gene>
    <name evidence="8" type="ORF">CKAN_01267100</name>
</gene>
<feature type="region of interest" description="Disordered" evidence="5">
    <location>
        <begin position="550"/>
        <end position="573"/>
    </location>
</feature>
<evidence type="ECO:0000256" key="2">
    <source>
        <dbReference type="ARBA" id="ARBA00023125"/>
    </source>
</evidence>
<reference evidence="8 9" key="1">
    <citation type="journal article" date="2019" name="Nat. Plants">
        <title>Stout camphor tree genome fills gaps in understanding of flowering plant genome evolution.</title>
        <authorList>
            <person name="Chaw S.M."/>
            <person name="Liu Y.C."/>
            <person name="Wu Y.W."/>
            <person name="Wang H.Y."/>
            <person name="Lin C.I."/>
            <person name="Wu C.S."/>
            <person name="Ke H.M."/>
            <person name="Chang L.Y."/>
            <person name="Hsu C.Y."/>
            <person name="Yang H.T."/>
            <person name="Sudianto E."/>
            <person name="Hsu M.H."/>
            <person name="Wu K.P."/>
            <person name="Wang L.N."/>
            <person name="Leebens-Mack J.H."/>
            <person name="Tsai I.J."/>
        </authorList>
    </citation>
    <scope>NUCLEOTIDE SEQUENCE [LARGE SCALE GENOMIC DNA]</scope>
    <source>
        <strain evidence="9">cv. Chaw 1501</strain>
        <tissue evidence="8">Young leaves</tissue>
    </source>
</reference>
<evidence type="ECO:0000256" key="4">
    <source>
        <dbReference type="ARBA" id="ARBA00023242"/>
    </source>
</evidence>
<dbReference type="SMART" id="SM00666">
    <property type="entry name" value="PB1"/>
    <property type="match status" value="1"/>
</dbReference>
<evidence type="ECO:0000256" key="3">
    <source>
        <dbReference type="ARBA" id="ARBA00023163"/>
    </source>
</evidence>
<dbReference type="STRING" id="337451.A0A3S3P629"/>
<keyword evidence="2" id="KW-0238">DNA-binding</keyword>
<dbReference type="Pfam" id="PF00564">
    <property type="entry name" value="PB1"/>
    <property type="match status" value="1"/>
</dbReference>
<accession>A0A3S3P629</accession>
<name>A0A3S3P629_9MAGN</name>
<protein>
    <submittedName>
        <fullName evidence="8">Protein NLP9-like protein</fullName>
    </submittedName>
</protein>
<dbReference type="InterPro" id="IPR000270">
    <property type="entry name" value="PB1_dom"/>
</dbReference>
<dbReference type="Gene3D" id="3.10.20.90">
    <property type="entry name" value="Phosphatidylinositol 3-kinase Catalytic Subunit, Chain A, domain 1"/>
    <property type="match status" value="1"/>
</dbReference>
<keyword evidence="4" id="KW-0539">Nucleus</keyword>
<dbReference type="InterPro" id="IPR003035">
    <property type="entry name" value="RWP-RK_dom"/>
</dbReference>
<dbReference type="InterPro" id="IPR034891">
    <property type="entry name" value="PB1_NLP"/>
</dbReference>
<dbReference type="InterPro" id="IPR055081">
    <property type="entry name" value="NLP1-9_GAF"/>
</dbReference>
<dbReference type="PROSITE" id="PS51745">
    <property type="entry name" value="PB1"/>
    <property type="match status" value="1"/>
</dbReference>
<keyword evidence="3" id="KW-0804">Transcription</keyword>
<dbReference type="OrthoDB" id="6270329at2759"/>
<dbReference type="AlphaFoldDB" id="A0A3S3P629"/>
<dbReference type="Pfam" id="PF02042">
    <property type="entry name" value="RWP-RK"/>
    <property type="match status" value="1"/>
</dbReference>
<dbReference type="Pfam" id="PF22922">
    <property type="entry name" value="GAF_NLP"/>
    <property type="match status" value="1"/>
</dbReference>
<dbReference type="InterPro" id="IPR045012">
    <property type="entry name" value="NLP"/>
</dbReference>
<dbReference type="SUPFAM" id="SSF54277">
    <property type="entry name" value="CAD &amp; PB1 domains"/>
    <property type="match status" value="1"/>
</dbReference>
<dbReference type="PROSITE" id="PS51519">
    <property type="entry name" value="RWP_RK"/>
    <property type="match status" value="1"/>
</dbReference>
<sequence length="964" mass="105942">MEGFMSSDVEGNLVSGDLYSFSELLDFEDYHELCYPLTTEEVITSVGLSAVQSTLPGSFDSSFPQSNLTVQSPDIFCLNNSGSSFNTVGVSSSNCGDRPILQQRINNQFGIPVNSSNVGDSVINGIGNSISLLNALDKEKNFVPRSLGWTLPEKLLKALSLFKESAGGGILAQVWVPVEHGDVPFLSTCEQPYLLDQMLAGYREVSRTFTFAARETPGSFPGLPGRVFISKMPEWTSNVVYYRKPEYLRVDHALDHKVCGSLAMPVFERCEQSCCAVFELVTAKEKPNFNAEMENVRQAIQAVDLRTSETRARAQSFSKDQRAAFAEIVDVLRAVCHAHRLPLALTWIPCYPDELSDESTITSAGEVDTSPGQKTILCVEESACYVNDEKMHGFMHACQEHHLEKGQGVAGKALLSNHPFFSCDVKVYGIQEYPHVHHARKFGLNAAVAIRLRSTYTGSDDYILEFFLPVSCQGRSEQQLLLNNLSTTMQRICRSLRTVSDAELVGGEDRNVGIQNEAQSNLPTDMSGKSFQPTLSKLESSEKVAVKIQNPGIGGSKADSFQEKTSTNSRQTEKKRITMEKNISLSDLQKHFSGSLKDAAKSIGVCPTTLKRICRQHGISRWPSRKINKVNRSLRKIQIVMESVQGVDGMLKYDPVSGSLVAAASVAPDLEDRSGVFSSKKNIAVKSPEAEARDLMGTSSIAATKSEQFSVKLEGDDTHVSVSQMESLSNNVFSNKKYEREKDRILPNSGMSQQVSFESMQGGYSKDILHGSFVAKEGCKTLNSRRGLSLENSDRHVTSRSLNPADEIDTSIDIDDSILDHNQRSSSGTTGSSNGSGSMINCSASSSPTFRRWNGKMYLEDGSSVVTVKATYKEDTVRFKFMPSMGCFHLFEEIGKRFKLPTGAFQLKYLDDEEEWVMLVSDSDLLECIDILETSGSRSVKLLVRDLACAEVSSAGSNCLLTGS</sequence>
<evidence type="ECO:0000256" key="1">
    <source>
        <dbReference type="ARBA" id="ARBA00023015"/>
    </source>
</evidence>
<keyword evidence="1" id="KW-0805">Transcription regulation</keyword>
<proteinExistence type="predicted"/>
<dbReference type="PANTHER" id="PTHR32002">
    <property type="entry name" value="PROTEIN NLP8"/>
    <property type="match status" value="1"/>
</dbReference>
<evidence type="ECO:0000313" key="9">
    <source>
        <dbReference type="Proteomes" id="UP000283530"/>
    </source>
</evidence>
<keyword evidence="9" id="KW-1185">Reference proteome</keyword>
<dbReference type="Proteomes" id="UP000283530">
    <property type="component" value="Unassembled WGS sequence"/>
</dbReference>
<dbReference type="PANTHER" id="PTHR32002:SF41">
    <property type="entry name" value="PROTEIN NLP8"/>
    <property type="match status" value="1"/>
</dbReference>
<organism evidence="8 9">
    <name type="scientific">Cinnamomum micranthum f. kanehirae</name>
    <dbReference type="NCBI Taxonomy" id="337451"/>
    <lineage>
        <taxon>Eukaryota</taxon>
        <taxon>Viridiplantae</taxon>
        <taxon>Streptophyta</taxon>
        <taxon>Embryophyta</taxon>
        <taxon>Tracheophyta</taxon>
        <taxon>Spermatophyta</taxon>
        <taxon>Magnoliopsida</taxon>
        <taxon>Magnoliidae</taxon>
        <taxon>Laurales</taxon>
        <taxon>Lauraceae</taxon>
        <taxon>Cinnamomum</taxon>
    </lineage>
</organism>
<feature type="domain" description="RWP-RK" evidence="6">
    <location>
        <begin position="564"/>
        <end position="650"/>
    </location>
</feature>
<evidence type="ECO:0000259" key="7">
    <source>
        <dbReference type="PROSITE" id="PS51745"/>
    </source>
</evidence>
<dbReference type="EMBL" id="QPKB01000004">
    <property type="protein sequence ID" value="RWR83892.1"/>
    <property type="molecule type" value="Genomic_DNA"/>
</dbReference>
<dbReference type="CDD" id="cd06407">
    <property type="entry name" value="PB1_NLP"/>
    <property type="match status" value="1"/>
</dbReference>
<feature type="region of interest" description="Disordered" evidence="5">
    <location>
        <begin position="816"/>
        <end position="840"/>
    </location>
</feature>
<dbReference type="GO" id="GO:0003700">
    <property type="term" value="F:DNA-binding transcription factor activity"/>
    <property type="evidence" value="ECO:0007669"/>
    <property type="project" value="InterPro"/>
</dbReference>
<evidence type="ECO:0000313" key="8">
    <source>
        <dbReference type="EMBL" id="RWR83892.1"/>
    </source>
</evidence>
<evidence type="ECO:0000259" key="6">
    <source>
        <dbReference type="PROSITE" id="PS51519"/>
    </source>
</evidence>
<feature type="domain" description="PB1" evidence="7">
    <location>
        <begin position="865"/>
        <end position="947"/>
    </location>
</feature>
<evidence type="ECO:0000256" key="5">
    <source>
        <dbReference type="SAM" id="MobiDB-lite"/>
    </source>
</evidence>